<dbReference type="GO" id="GO:0051537">
    <property type="term" value="F:2 iron, 2 sulfur cluster binding"/>
    <property type="evidence" value="ECO:0007669"/>
    <property type="project" value="UniProtKB-KW"/>
</dbReference>
<feature type="transmembrane region" description="Helical" evidence="13">
    <location>
        <begin position="127"/>
        <end position="146"/>
    </location>
</feature>
<organism evidence="15 16">
    <name type="scientific">Candidatus Dojkabacteria bacterium</name>
    <dbReference type="NCBI Taxonomy" id="2099670"/>
    <lineage>
        <taxon>Bacteria</taxon>
        <taxon>Candidatus Dojkabacteria</taxon>
    </lineage>
</organism>
<comment type="cofactor">
    <cofactor evidence="1">
        <name>FAD</name>
        <dbReference type="ChEBI" id="CHEBI:57692"/>
    </cofactor>
</comment>
<evidence type="ECO:0000256" key="2">
    <source>
        <dbReference type="ARBA" id="ARBA00004141"/>
    </source>
</evidence>
<dbReference type="InterPro" id="IPR017938">
    <property type="entry name" value="Riboflavin_synthase-like_b-brl"/>
</dbReference>
<comment type="caution">
    <text evidence="15">The sequence shown here is derived from an EMBL/GenBank/DDBJ whole genome shotgun (WGS) entry which is preliminary data.</text>
</comment>
<keyword evidence="12 13" id="KW-0472">Membrane</keyword>
<dbReference type="PANTHER" id="PTHR47354:SF8">
    <property type="entry name" value="1,2-PHENYLACETYL-COA EPOXIDASE, SUBUNIT E"/>
    <property type="match status" value="1"/>
</dbReference>
<evidence type="ECO:0000256" key="8">
    <source>
        <dbReference type="ARBA" id="ARBA00022989"/>
    </source>
</evidence>
<evidence type="ECO:0000259" key="14">
    <source>
        <dbReference type="PROSITE" id="PS51384"/>
    </source>
</evidence>
<evidence type="ECO:0000256" key="13">
    <source>
        <dbReference type="SAM" id="Phobius"/>
    </source>
</evidence>
<feature type="domain" description="FAD-binding FR-type" evidence="14">
    <location>
        <begin position="212"/>
        <end position="312"/>
    </location>
</feature>
<evidence type="ECO:0000256" key="9">
    <source>
        <dbReference type="ARBA" id="ARBA00023002"/>
    </source>
</evidence>
<evidence type="ECO:0000256" key="10">
    <source>
        <dbReference type="ARBA" id="ARBA00023004"/>
    </source>
</evidence>
<keyword evidence="3" id="KW-0285">Flavoprotein</keyword>
<keyword evidence="6" id="KW-0479">Metal-binding</keyword>
<evidence type="ECO:0000256" key="12">
    <source>
        <dbReference type="ARBA" id="ARBA00023136"/>
    </source>
</evidence>
<feature type="transmembrane region" description="Helical" evidence="13">
    <location>
        <begin position="44"/>
        <end position="65"/>
    </location>
</feature>
<keyword evidence="9" id="KW-0560">Oxidoreductase</keyword>
<dbReference type="PANTHER" id="PTHR47354">
    <property type="entry name" value="NADH OXIDOREDUCTASE HCR"/>
    <property type="match status" value="1"/>
</dbReference>
<dbReference type="PROSITE" id="PS51384">
    <property type="entry name" value="FAD_FR"/>
    <property type="match status" value="1"/>
</dbReference>
<feature type="transmembrane region" description="Helical" evidence="13">
    <location>
        <begin position="12"/>
        <end position="29"/>
    </location>
</feature>
<dbReference type="AlphaFoldDB" id="A0A955LB37"/>
<dbReference type="SUPFAM" id="SSF52343">
    <property type="entry name" value="Ferredoxin reductase-like, C-terminal NADP-linked domain"/>
    <property type="match status" value="1"/>
</dbReference>
<feature type="transmembrane region" description="Helical" evidence="13">
    <location>
        <begin position="188"/>
        <end position="211"/>
    </location>
</feature>
<comment type="subcellular location">
    <subcellularLocation>
        <location evidence="2">Membrane</location>
        <topology evidence="2">Multi-pass membrane protein</topology>
    </subcellularLocation>
</comment>
<evidence type="ECO:0000256" key="3">
    <source>
        <dbReference type="ARBA" id="ARBA00022630"/>
    </source>
</evidence>
<keyword evidence="11" id="KW-0411">Iron-sulfur</keyword>
<sequence length="440" mass="51016">MRISRQAYYNRFLFIYFYLIIVTITLWFLEKDYYGAIWVPEKIMTYLGQISGFLAIVFLSLNYIISARYSFVENLIGGLDRQYRLHMYTGIAAFFLIILHPLLLALPSLEVGSFFQNYFIPFRSNSFGQNLGILSFWLFTILLFISSSKKLSYAIWKLTHSVIGIPFLLIAAHTVLLGSSMEYMPLEIWTALWLGLGIWSFIYKVFLYDFIGPVYRFQIEKIERPTELLHELYLKPIDGKAYHYKPGQFSFVQILNKDVSLEPHPFTMSSTADENFLQFSIKELGDWSKSMEKVKVGDKVKVTGPYGHFTTDNLRDSKKQVWIGGGIGITPFLSKIRSELKHKSCENIYLIYSERNKENASFIHEITKLDDVQTHLKSIIHFSDEQGFLSADQISEWVDGFEDTIFLMCGPKPMTESLSKQLISNGISPDDIIFEFFDFK</sequence>
<evidence type="ECO:0000256" key="5">
    <source>
        <dbReference type="ARBA" id="ARBA00022714"/>
    </source>
</evidence>
<gene>
    <name evidence="15" type="ORF">KC669_05080</name>
</gene>
<dbReference type="GO" id="GO:0016491">
    <property type="term" value="F:oxidoreductase activity"/>
    <property type="evidence" value="ECO:0007669"/>
    <property type="project" value="UniProtKB-KW"/>
</dbReference>
<keyword evidence="7" id="KW-0274">FAD</keyword>
<evidence type="ECO:0000256" key="1">
    <source>
        <dbReference type="ARBA" id="ARBA00001974"/>
    </source>
</evidence>
<proteinExistence type="predicted"/>
<evidence type="ECO:0000313" key="16">
    <source>
        <dbReference type="Proteomes" id="UP000714915"/>
    </source>
</evidence>
<dbReference type="Pfam" id="PF08022">
    <property type="entry name" value="FAD_binding_8"/>
    <property type="match status" value="1"/>
</dbReference>
<reference evidence="15" key="2">
    <citation type="journal article" date="2021" name="Microbiome">
        <title>Successional dynamics and alternative stable states in a saline activated sludge microbial community over 9 years.</title>
        <authorList>
            <person name="Wang Y."/>
            <person name="Ye J."/>
            <person name="Ju F."/>
            <person name="Liu L."/>
            <person name="Boyd J.A."/>
            <person name="Deng Y."/>
            <person name="Parks D.H."/>
            <person name="Jiang X."/>
            <person name="Yin X."/>
            <person name="Woodcroft B.J."/>
            <person name="Tyson G.W."/>
            <person name="Hugenholtz P."/>
            <person name="Polz M.F."/>
            <person name="Zhang T."/>
        </authorList>
    </citation>
    <scope>NUCLEOTIDE SEQUENCE</scope>
    <source>
        <strain evidence="15">HKST-UBA09</strain>
    </source>
</reference>
<feature type="transmembrane region" description="Helical" evidence="13">
    <location>
        <begin position="158"/>
        <end position="176"/>
    </location>
</feature>
<evidence type="ECO:0000256" key="11">
    <source>
        <dbReference type="ARBA" id="ARBA00023014"/>
    </source>
</evidence>
<dbReference type="EMBL" id="JAGQLF010000105">
    <property type="protein sequence ID" value="MCA9387377.1"/>
    <property type="molecule type" value="Genomic_DNA"/>
</dbReference>
<accession>A0A955LB37</accession>
<dbReference type="InterPro" id="IPR050415">
    <property type="entry name" value="MRET"/>
</dbReference>
<reference evidence="15" key="1">
    <citation type="submission" date="2020-04" db="EMBL/GenBank/DDBJ databases">
        <authorList>
            <person name="Zhang T."/>
        </authorList>
    </citation>
    <scope>NUCLEOTIDE SEQUENCE</scope>
    <source>
        <strain evidence="15">HKST-UBA09</strain>
    </source>
</reference>
<dbReference type="Gene3D" id="3.40.50.80">
    <property type="entry name" value="Nucleotide-binding domain of ferredoxin-NADP reductase (FNR) module"/>
    <property type="match status" value="1"/>
</dbReference>
<dbReference type="InterPro" id="IPR013130">
    <property type="entry name" value="Fe3_Rdtase_TM_dom"/>
</dbReference>
<dbReference type="GO" id="GO:0050660">
    <property type="term" value="F:flavin adenine dinucleotide binding"/>
    <property type="evidence" value="ECO:0007669"/>
    <property type="project" value="TreeGrafter"/>
</dbReference>
<dbReference type="InterPro" id="IPR001433">
    <property type="entry name" value="OxRdtase_FAD/NAD-bd"/>
</dbReference>
<feature type="transmembrane region" description="Helical" evidence="13">
    <location>
        <begin position="85"/>
        <end position="107"/>
    </location>
</feature>
<evidence type="ECO:0000256" key="6">
    <source>
        <dbReference type="ARBA" id="ARBA00022723"/>
    </source>
</evidence>
<evidence type="ECO:0000313" key="15">
    <source>
        <dbReference type="EMBL" id="MCA9387377.1"/>
    </source>
</evidence>
<dbReference type="GO" id="GO:0046872">
    <property type="term" value="F:metal ion binding"/>
    <property type="evidence" value="ECO:0007669"/>
    <property type="project" value="UniProtKB-KW"/>
</dbReference>
<protein>
    <submittedName>
        <fullName evidence="15">Ferric reductase-like transmembrane domain-containing protein</fullName>
    </submittedName>
</protein>
<dbReference type="Pfam" id="PF01794">
    <property type="entry name" value="Ferric_reduct"/>
    <property type="match status" value="1"/>
</dbReference>
<evidence type="ECO:0000256" key="4">
    <source>
        <dbReference type="ARBA" id="ARBA00022692"/>
    </source>
</evidence>
<dbReference type="SUPFAM" id="SSF63380">
    <property type="entry name" value="Riboflavin synthase domain-like"/>
    <property type="match status" value="1"/>
</dbReference>
<dbReference type="InterPro" id="IPR013112">
    <property type="entry name" value="FAD-bd_8"/>
</dbReference>
<keyword evidence="5" id="KW-0001">2Fe-2S</keyword>
<keyword evidence="8 13" id="KW-1133">Transmembrane helix</keyword>
<dbReference type="Pfam" id="PF00175">
    <property type="entry name" value="NAD_binding_1"/>
    <property type="match status" value="1"/>
</dbReference>
<name>A0A955LB37_9BACT</name>
<dbReference type="InterPro" id="IPR017927">
    <property type="entry name" value="FAD-bd_FR_type"/>
</dbReference>
<keyword evidence="10" id="KW-0408">Iron</keyword>
<keyword evidence="4 13" id="KW-0812">Transmembrane</keyword>
<dbReference type="Proteomes" id="UP000714915">
    <property type="component" value="Unassembled WGS sequence"/>
</dbReference>
<evidence type="ECO:0000256" key="7">
    <source>
        <dbReference type="ARBA" id="ARBA00022827"/>
    </source>
</evidence>
<dbReference type="GO" id="GO:0016020">
    <property type="term" value="C:membrane"/>
    <property type="evidence" value="ECO:0007669"/>
    <property type="project" value="UniProtKB-SubCell"/>
</dbReference>
<dbReference type="Gene3D" id="2.40.30.10">
    <property type="entry name" value="Translation factors"/>
    <property type="match status" value="1"/>
</dbReference>
<dbReference type="InterPro" id="IPR039261">
    <property type="entry name" value="FNR_nucleotide-bd"/>
</dbReference>